<feature type="region of interest" description="Disordered" evidence="4">
    <location>
        <begin position="203"/>
        <end position="252"/>
    </location>
</feature>
<dbReference type="InterPro" id="IPR050687">
    <property type="entry name" value="Dynein_IC"/>
</dbReference>
<feature type="compositionally biased region" description="Polar residues" evidence="4">
    <location>
        <begin position="203"/>
        <end position="216"/>
    </location>
</feature>
<feature type="compositionally biased region" description="Basic and acidic residues" evidence="4">
    <location>
        <begin position="8"/>
        <end position="31"/>
    </location>
</feature>
<evidence type="ECO:0000313" key="6">
    <source>
        <dbReference type="Proteomes" id="UP000827892"/>
    </source>
</evidence>
<proteinExistence type="predicted"/>
<feature type="region of interest" description="Disordered" evidence="4">
    <location>
        <begin position="109"/>
        <end position="141"/>
    </location>
</feature>
<feature type="compositionally biased region" description="Basic and acidic residues" evidence="4">
    <location>
        <begin position="240"/>
        <end position="252"/>
    </location>
</feature>
<dbReference type="Proteomes" id="UP000827892">
    <property type="component" value="Chromosome III"/>
</dbReference>
<reference evidence="5 6" key="1">
    <citation type="submission" date="2022-05" db="EMBL/GenBank/DDBJ databases">
        <title>Chromosome-level reference genomes for two strains of Caenorhabditis briggsae: an improved platform for comparative genomics.</title>
        <authorList>
            <person name="Stevens L."/>
            <person name="Andersen E.C."/>
        </authorList>
    </citation>
    <scope>NUCLEOTIDE SEQUENCE [LARGE SCALE GENOMIC DNA]</scope>
    <source>
        <strain evidence="5">QX1410_ONT</strain>
        <tissue evidence="5">Whole-organism</tissue>
    </source>
</reference>
<dbReference type="PANTHER" id="PTHR12442:SF45">
    <property type="entry name" value="WD REPEAT PROTEIN"/>
    <property type="match status" value="1"/>
</dbReference>
<feature type="region of interest" description="Disordered" evidence="4">
    <location>
        <begin position="1"/>
        <end position="91"/>
    </location>
</feature>
<dbReference type="EMBL" id="CP090893">
    <property type="protein sequence ID" value="ULU01075.1"/>
    <property type="molecule type" value="Genomic_DNA"/>
</dbReference>
<organism evidence="5 6">
    <name type="scientific">Caenorhabditis briggsae</name>
    <dbReference type="NCBI Taxonomy" id="6238"/>
    <lineage>
        <taxon>Eukaryota</taxon>
        <taxon>Metazoa</taxon>
        <taxon>Ecdysozoa</taxon>
        <taxon>Nematoda</taxon>
        <taxon>Chromadorea</taxon>
        <taxon>Rhabditida</taxon>
        <taxon>Rhabditina</taxon>
        <taxon>Rhabditomorpha</taxon>
        <taxon>Rhabditoidea</taxon>
        <taxon>Rhabditidae</taxon>
        <taxon>Peloderinae</taxon>
        <taxon>Caenorhabditis</taxon>
    </lineage>
</organism>
<keyword evidence="3" id="KW-0677">Repeat</keyword>
<evidence type="ECO:0000256" key="4">
    <source>
        <dbReference type="SAM" id="MobiDB-lite"/>
    </source>
</evidence>
<dbReference type="AlphaFoldDB" id="A0AAE9IPU5"/>
<accession>A0AAE9IPU5</accession>
<dbReference type="FunFam" id="2.130.10.10:FF:002254">
    <property type="entry name" value="WD Repeat protein"/>
    <property type="match status" value="1"/>
</dbReference>
<evidence type="ECO:0000256" key="3">
    <source>
        <dbReference type="ARBA" id="ARBA00022737"/>
    </source>
</evidence>
<evidence type="ECO:0000256" key="1">
    <source>
        <dbReference type="ARBA" id="ARBA00022490"/>
    </source>
</evidence>
<feature type="compositionally biased region" description="Acidic residues" evidence="4">
    <location>
        <begin position="44"/>
        <end position="61"/>
    </location>
</feature>
<protein>
    <submittedName>
        <fullName evidence="5">Uncharacterized protein</fullName>
    </submittedName>
</protein>
<dbReference type="SUPFAM" id="SSF50978">
    <property type="entry name" value="WD40 repeat-like"/>
    <property type="match status" value="1"/>
</dbReference>
<keyword evidence="1" id="KW-0963">Cytoplasm</keyword>
<sequence length="681" mass="76705">MSSKSRSSSKEKKSSSKKEKKEKSSKKESSKKEKKVKKPKTPEPEYEDDFEQYEEDFEDFNDDRSKEKETPTAEEAAREEKPLIIIETDETPFEGNLLQRLATSHMRRTEIAPQKQIPKASSHTQISFQSTWNGGRYASPETEPIKIENKPYSYHNEEERQTQEQRAFGRLNKLRGLISIEVTKSQVFTDISSNIFEPLSSTPSNKAHALTQTGKECNTEEVQTEKGEMEDEETQCPHSESTRIENGLEKERTSSDRARLKKFFFAATQTIREILISDDKSAEEDETSEKSISKFSRGYNPFRLYQVVTKCKATCIKKGESDSVLIAYEIFESPAPDLINKSLIAEFYVHKRRPPKRLFVVESVVSAMELSQASQTLYVCLMDGTFCAFDLSITDAFFEDTLPWVDSDTDIALRRPTFDSSFLATTITDATPLVGITVSKSNIGEDITTIDSSGTISYWVANRIETNELRVLLTAVIRPHPVLKRHSSSFAVSAFCHTTNPLRFFIGTDTGMMYSVYKSDTSQAIPKIFKTEKEKYGEVAVIAANPTDNTVLLIGFSNGSISVYRTSQTSAIVNLPTADLSTRVTMISWSLTNPSGFYTIHNGNSISFWDLGFKLSSITTDSRNDSNQVLACDTWLSESAKIGYMAFGLSNGDSEVHVLEDPARKNQNETILDVLRRIKNL</sequence>
<dbReference type="InterPro" id="IPR036322">
    <property type="entry name" value="WD40_repeat_dom_sf"/>
</dbReference>
<evidence type="ECO:0000256" key="2">
    <source>
        <dbReference type="ARBA" id="ARBA00022574"/>
    </source>
</evidence>
<evidence type="ECO:0000313" key="5">
    <source>
        <dbReference type="EMBL" id="ULU01075.1"/>
    </source>
</evidence>
<feature type="compositionally biased region" description="Polar residues" evidence="4">
    <location>
        <begin position="119"/>
        <end position="133"/>
    </location>
</feature>
<gene>
    <name evidence="5" type="ORF">L3Y34_001450</name>
</gene>
<keyword evidence="2" id="KW-0853">WD repeat</keyword>
<dbReference type="InterPro" id="IPR015943">
    <property type="entry name" value="WD40/YVTN_repeat-like_dom_sf"/>
</dbReference>
<feature type="compositionally biased region" description="Basic and acidic residues" evidence="4">
    <location>
        <begin position="62"/>
        <end position="82"/>
    </location>
</feature>
<dbReference type="Gene3D" id="2.130.10.10">
    <property type="entry name" value="YVTN repeat-like/Quinoprotein amine dehydrogenase"/>
    <property type="match status" value="1"/>
</dbReference>
<name>A0AAE9IPU5_CAEBR</name>
<dbReference type="PANTHER" id="PTHR12442">
    <property type="entry name" value="DYNEIN INTERMEDIATE CHAIN"/>
    <property type="match status" value="1"/>
</dbReference>